<gene>
    <name evidence="1" type="ORF">S01H1_23169</name>
</gene>
<organism evidence="1">
    <name type="scientific">marine sediment metagenome</name>
    <dbReference type="NCBI Taxonomy" id="412755"/>
    <lineage>
        <taxon>unclassified sequences</taxon>
        <taxon>metagenomes</taxon>
        <taxon>ecological metagenomes</taxon>
    </lineage>
</organism>
<protein>
    <recommendedName>
        <fullName evidence="2">MalT-like TPR region domain-containing protein</fullName>
    </recommendedName>
</protein>
<proteinExistence type="predicted"/>
<reference evidence="1" key="1">
    <citation type="journal article" date="2014" name="Front. Microbiol.">
        <title>High frequency of phylogenetically diverse reductive dehalogenase-homologous genes in deep subseafloor sedimentary metagenomes.</title>
        <authorList>
            <person name="Kawai M."/>
            <person name="Futagami T."/>
            <person name="Toyoda A."/>
            <person name="Takaki Y."/>
            <person name="Nishi S."/>
            <person name="Hori S."/>
            <person name="Arai W."/>
            <person name="Tsubouchi T."/>
            <person name="Morono Y."/>
            <person name="Uchiyama I."/>
            <person name="Ito T."/>
            <person name="Fujiyama A."/>
            <person name="Inagaki F."/>
            <person name="Takami H."/>
        </authorList>
    </citation>
    <scope>NUCLEOTIDE SEQUENCE</scope>
    <source>
        <strain evidence="1">Expedition CK06-06</strain>
    </source>
</reference>
<accession>X0U4I7</accession>
<sequence length="161" mass="18647">GDINKIAMFHLCDFYVHNYQTSKDELTFEKLKTAISRFAQKAKEQKSLKLLAEVYLFESQIALIDFDTGKARTLLNEAQKIAEEKGIFKLANLVSNSYDNLLDNLHYWESTTLQLPAISDRLELTHIEDLLNKFVRNKIIYTDIAQEEEQPVVFFIINLDG</sequence>
<name>X0U4I7_9ZZZZ</name>
<feature type="non-terminal residue" evidence="1">
    <location>
        <position position="1"/>
    </location>
</feature>
<evidence type="ECO:0008006" key="2">
    <source>
        <dbReference type="Google" id="ProtNLM"/>
    </source>
</evidence>
<comment type="caution">
    <text evidence="1">The sequence shown here is derived from an EMBL/GenBank/DDBJ whole genome shotgun (WGS) entry which is preliminary data.</text>
</comment>
<dbReference type="EMBL" id="BARS01013286">
    <property type="protein sequence ID" value="GAF95307.1"/>
    <property type="molecule type" value="Genomic_DNA"/>
</dbReference>
<dbReference type="AlphaFoldDB" id="X0U4I7"/>
<feature type="non-terminal residue" evidence="1">
    <location>
        <position position="161"/>
    </location>
</feature>
<evidence type="ECO:0000313" key="1">
    <source>
        <dbReference type="EMBL" id="GAF95307.1"/>
    </source>
</evidence>